<dbReference type="InterPro" id="IPR036259">
    <property type="entry name" value="MFS_trans_sf"/>
</dbReference>
<reference evidence="19" key="1">
    <citation type="submission" date="2023-06" db="EMBL/GenBank/DDBJ databases">
        <title>Genome-scale phylogeny and comparative genomics of the fungal order Sordariales.</title>
        <authorList>
            <consortium name="Lawrence Berkeley National Laboratory"/>
            <person name="Hensen N."/>
            <person name="Bonometti L."/>
            <person name="Westerberg I."/>
            <person name="Brannstrom I.O."/>
            <person name="Guillou S."/>
            <person name="Cros-Aarteil S."/>
            <person name="Calhoun S."/>
            <person name="Haridas S."/>
            <person name="Kuo A."/>
            <person name="Mondo S."/>
            <person name="Pangilinan J."/>
            <person name="Riley R."/>
            <person name="Labutti K."/>
            <person name="Andreopoulos B."/>
            <person name="Lipzen A."/>
            <person name="Chen C."/>
            <person name="Yanf M."/>
            <person name="Daum C."/>
            <person name="Ng V."/>
            <person name="Clum A."/>
            <person name="Steindorff A."/>
            <person name="Ohm R."/>
            <person name="Martin F."/>
            <person name="Silar P."/>
            <person name="Natvig D."/>
            <person name="Lalanne C."/>
            <person name="Gautier V."/>
            <person name="Ament-Velasquez S.L."/>
            <person name="Kruys A."/>
            <person name="Hutchinson M.I."/>
            <person name="Powell A.J."/>
            <person name="Barry K."/>
            <person name="Miller A.N."/>
            <person name="Grigoriev I.V."/>
            <person name="Debuchy R."/>
            <person name="Gladieux P."/>
            <person name="Thoren M.H."/>
            <person name="Johannesson H."/>
        </authorList>
    </citation>
    <scope>NUCLEOTIDE SEQUENCE</scope>
    <source>
        <strain evidence="19">8032-3</strain>
    </source>
</reference>
<evidence type="ECO:0000256" key="13">
    <source>
        <dbReference type="ARBA" id="ARBA00030231"/>
    </source>
</evidence>
<comment type="function">
    <text evidence="11">Probable S-adenosyl-L-methionine-dependent methyltransferase that acts as a component of the wybutosine biosynthesis pathway. Wybutosine is a hyper modified guanosine with a tricyclic base found at the 3'-position adjacent to the anticodon of eukaryotic phenylalanine tRNA. May methylate the carboxyl group of leucine residues to form alpha-leucine ester residues.</text>
</comment>
<evidence type="ECO:0000256" key="12">
    <source>
        <dbReference type="ARBA" id="ARBA00029750"/>
    </source>
</evidence>
<dbReference type="FunFam" id="2.60.120.650:FF:000043">
    <property type="entry name" value="tRNA wybutosine-synthesizing protein 4"/>
    <property type="match status" value="1"/>
</dbReference>
<evidence type="ECO:0000256" key="1">
    <source>
        <dbReference type="ARBA" id="ARBA00001806"/>
    </source>
</evidence>
<dbReference type="Gene3D" id="2.120.10.80">
    <property type="entry name" value="Kelch-type beta propeller"/>
    <property type="match status" value="1"/>
</dbReference>
<sequence>MAAPPASNGVGDFRASAPLLRSLSTSTLGPASISPTHSTSASSRPSGRRRHRGGGGVAVSRAVSFASALLSALCAGSVTVFSLYGHIFQERLHYSQFQVNGLAIGLAVALYLPVPLLGLVCDRVGPAPLSLLAAVLFAAGYGFAAGLYRWAASDPAARGAGGEAPWAYPAMVAAFVAIGVATCSMYLSAVATCAKNFGRGRHRGLALAAPIAAFGLSGMWESQVGSRLLYETLPDGSRGDVDVFRFFVFLAALLFVVGIIGTFGLSIVDEKDLIDDAVEELERSGILDGSSALFSPGRPNRGYGAIEYSNPFGDEDDAGILGSSHDTDGEEARKTKDRVLNAETRRFLTDHTMWFFAFGFFFMIGPGEAFINNLGTVIKTLYPPALNFVGTPTSAATHVSIVGVTSTVARLLTGTLTDMLAPSPQATHVQIMSSQTLQRKRFSVSRVAFLLFFAVILSLGLVSLASGFIQNHGNRFWIVSGLVGAGYGAVFSLTPIIITVIWGVENFATNWGIVAMFPALGSTMWGLVYSAVYQAGARRPSDAAGGDNEDDIFCYGAQCYAATFWAMAVSVWIACALVLWAWKGRNGWHYYLDCSVYLCIRSIHGRNTCPFFCIIYSSAPSWSRYPTHDSTMTSAVTIPERRRARPKQAKSKAQDEQVMGTNNSSIVSKRSVERLYYPNDAHFFRFFVKKFQRRAPLINRGYFLRLHVIDVIVRSFLMSQGDRQKVVVNLGCGSDVLPWQCMDRYPSYCENATFVDIDFPELMNKKRETVLSTPELRACLTGLETSDDSPVSLKSDQYYQVGCDLGHIDVLQASLSSIVDLSACCFLFVAEVSITYMETEAADALVRWTSTLGHTEFCLLEQILPDGPDHPFAKTMISHFEKLNTPLKSVHTYPTLRDQVSRFSSRGWSSVVAWTLWEAWANSAFLTPSARRELDDVEPFDEWEEFALFGSHYCVVHAKSREDLPALKPPPLEGKTQFPVERIMMDYQEHPGQKRQRRFGVAMSLESPLGERFIANVMGSGNSSRLSSSDLYRTSEISGDIVVNGHGPAGRMCHTSTEIGSSRVLIVGGRTSPTNPLKDCWLFARGTNRWERSHDLPIPLYRHSVTGLRKSFLVLLIGGKTGASTIFGGCLLFHPERGWRKCNISGYPYQPVFGANFVWTSRESTTKHSGLLVGGISADAEIAEQLLSWTLDLADLDKPVISFQNLSMPTTIQRRLLNRFGAMPFYRDGNLILVGGVSKDHLLSWEQEILGCEVASRSFDMHCKLPEPDMPGVRPTERPLLVGHSAEISEDGSIDVLGGGATCFSFGTFWSLGAYTIHTERSCNSRSPMVFHKTVEILPEIETSRGPPRLGDGPLEAKITTIPRVTIKSSEDFQMLLQDGQPVVLQGLDLGPCTTQWTLDLLLDKVGRDHQVVVHESSSRGMDFNTKNFRYVTKTFVDFAAEVKEGRRVYLRALSAAGPADLPANLARDFPSLAPEFVLPAELSFVSDNTFSSVLRISGPVNMWLHYDVMANVYSQISGSKRLLLFPPSDVQHLGFAPGASSSSIDVFSSLDSPSLGSTHPHEAVLSPGDVLFLPPLWLHAATPTSDVSVAVNVFFRDLAGGYSTGRDIYGNRDLAVYEKGRQDIGRLVNGFQKLPASVREFYLLRLSDELRHKSKG</sequence>
<feature type="transmembrane region" description="Helical" evidence="17">
    <location>
        <begin position="58"/>
        <end position="85"/>
    </location>
</feature>
<dbReference type="GO" id="GO:0030488">
    <property type="term" value="P:tRNA methylation"/>
    <property type="evidence" value="ECO:0007669"/>
    <property type="project" value="TreeGrafter"/>
</dbReference>
<dbReference type="SUPFAM" id="SSF51197">
    <property type="entry name" value="Clavaminate synthase-like"/>
    <property type="match status" value="1"/>
</dbReference>
<organism evidence="19 20">
    <name type="scientific">Phialemonium atrogriseum</name>
    <dbReference type="NCBI Taxonomy" id="1093897"/>
    <lineage>
        <taxon>Eukaryota</taxon>
        <taxon>Fungi</taxon>
        <taxon>Dikarya</taxon>
        <taxon>Ascomycota</taxon>
        <taxon>Pezizomycotina</taxon>
        <taxon>Sordariomycetes</taxon>
        <taxon>Sordariomycetidae</taxon>
        <taxon>Cephalothecales</taxon>
        <taxon>Cephalothecaceae</taxon>
        <taxon>Phialemonium</taxon>
    </lineage>
</organism>
<dbReference type="Pfam" id="PF13418">
    <property type="entry name" value="Beta-prop_TYW4"/>
    <property type="match status" value="1"/>
</dbReference>
<keyword evidence="10" id="KW-0819">tRNA processing</keyword>
<evidence type="ECO:0000313" key="19">
    <source>
        <dbReference type="EMBL" id="KAK1772728.1"/>
    </source>
</evidence>
<dbReference type="Gene3D" id="3.40.50.150">
    <property type="entry name" value="Vaccinia Virus protein VP39"/>
    <property type="match status" value="1"/>
</dbReference>
<evidence type="ECO:0000256" key="6">
    <source>
        <dbReference type="ARBA" id="ARBA00018045"/>
    </source>
</evidence>
<dbReference type="InterPro" id="IPR041667">
    <property type="entry name" value="Cupin_8"/>
</dbReference>
<dbReference type="Gene3D" id="6.10.140.1470">
    <property type="match status" value="1"/>
</dbReference>
<proteinExistence type="inferred from homology"/>
<keyword evidence="7" id="KW-0489">Methyltransferase</keyword>
<dbReference type="InterPro" id="IPR015915">
    <property type="entry name" value="Kelch-typ_b-propeller"/>
</dbReference>
<comment type="pathway">
    <text evidence="2">tRNA modification; wybutosine-tRNA(Phe) biosynthesis.</text>
</comment>
<evidence type="ECO:0000256" key="4">
    <source>
        <dbReference type="ARBA" id="ARBA00012155"/>
    </source>
</evidence>
<feature type="region of interest" description="Disordered" evidence="16">
    <location>
        <begin position="27"/>
        <end position="55"/>
    </location>
</feature>
<keyword evidence="17" id="KW-0472">Membrane</keyword>
<dbReference type="GeneID" id="85308574"/>
<comment type="similarity">
    <text evidence="3">Belongs to the methyltransferase superfamily. LCMT family.</text>
</comment>
<evidence type="ECO:0000256" key="7">
    <source>
        <dbReference type="ARBA" id="ARBA00022603"/>
    </source>
</evidence>
<evidence type="ECO:0000313" key="20">
    <source>
        <dbReference type="Proteomes" id="UP001244011"/>
    </source>
</evidence>
<evidence type="ECO:0000256" key="11">
    <source>
        <dbReference type="ARBA" id="ARBA00025588"/>
    </source>
</evidence>
<dbReference type="PANTHER" id="PTHR46529:SF1">
    <property type="entry name" value="TRNA WYBUTOSINE-SYNTHESIZING PROTEIN 4"/>
    <property type="match status" value="1"/>
</dbReference>
<evidence type="ECO:0000256" key="9">
    <source>
        <dbReference type="ARBA" id="ARBA00022691"/>
    </source>
</evidence>
<name>A0AAJ0CC26_9PEZI</name>
<dbReference type="PROSITE" id="PS51184">
    <property type="entry name" value="JMJC"/>
    <property type="match status" value="1"/>
</dbReference>
<feature type="compositionally biased region" description="Low complexity" evidence="16">
    <location>
        <begin position="30"/>
        <end position="45"/>
    </location>
</feature>
<keyword evidence="8" id="KW-0808">Transferase</keyword>
<keyword evidence="20" id="KW-1185">Reference proteome</keyword>
<evidence type="ECO:0000256" key="5">
    <source>
        <dbReference type="ARBA" id="ARBA00012779"/>
    </source>
</evidence>
<comment type="caution">
    <text evidence="19">The sequence shown here is derived from an EMBL/GenBank/DDBJ whole genome shotgun (WGS) entry which is preliminary data.</text>
</comment>
<dbReference type="SUPFAM" id="SSF103473">
    <property type="entry name" value="MFS general substrate transporter"/>
    <property type="match status" value="1"/>
</dbReference>
<feature type="transmembrane region" description="Helical" evidence="17">
    <location>
        <begin position="476"/>
        <end position="504"/>
    </location>
</feature>
<keyword evidence="17" id="KW-0812">Transmembrane</keyword>
<dbReference type="PANTHER" id="PTHR46529">
    <property type="entry name" value="TRNA WYBUTOSINE-SYNTHESIZING PROTEIN 4"/>
    <property type="match status" value="1"/>
</dbReference>
<dbReference type="Proteomes" id="UP001244011">
    <property type="component" value="Unassembled WGS sequence"/>
</dbReference>
<evidence type="ECO:0000256" key="3">
    <source>
        <dbReference type="ARBA" id="ARBA00010703"/>
    </source>
</evidence>
<feature type="transmembrane region" description="Helical" evidence="17">
    <location>
        <begin position="97"/>
        <end position="119"/>
    </location>
</feature>
<comment type="catalytic activity">
    <reaction evidence="15">
        <text>7-[(3S)-(3-amino-3-methoxycarbonyl)propyl]wyosine(37) in tRNA(Phe) + S-adenosyl-L-methionine + CO2 = wybutosine(37) in tRNA(Phe) + S-adenosyl-L-homocysteine + 2 H(+)</text>
        <dbReference type="Rhea" id="RHEA:37119"/>
        <dbReference type="Rhea" id="RHEA-COMP:11844"/>
        <dbReference type="Rhea" id="RHEA-COMP:11847"/>
        <dbReference type="ChEBI" id="CHEBI:15378"/>
        <dbReference type="ChEBI" id="CHEBI:16526"/>
        <dbReference type="ChEBI" id="CHEBI:57856"/>
        <dbReference type="ChEBI" id="CHEBI:59789"/>
        <dbReference type="ChEBI" id="CHEBI:73544"/>
        <dbReference type="ChEBI" id="CHEBI:74275"/>
        <dbReference type="EC" id="2.3.1.231"/>
    </reaction>
</comment>
<dbReference type="SUPFAM" id="SSF50965">
    <property type="entry name" value="Galactose oxidase, central domain"/>
    <property type="match status" value="1"/>
</dbReference>
<feature type="transmembrane region" description="Helical" evidence="17">
    <location>
        <begin position="354"/>
        <end position="375"/>
    </location>
</feature>
<keyword evidence="17" id="KW-1133">Transmembrane helix</keyword>
<dbReference type="SUPFAM" id="SSF53335">
    <property type="entry name" value="S-adenosyl-L-methionine-dependent methyltransferases"/>
    <property type="match status" value="1"/>
</dbReference>
<evidence type="ECO:0000256" key="2">
    <source>
        <dbReference type="ARBA" id="ARBA00004797"/>
    </source>
</evidence>
<evidence type="ECO:0000256" key="16">
    <source>
        <dbReference type="SAM" id="MobiDB-lite"/>
    </source>
</evidence>
<dbReference type="InterPro" id="IPR007213">
    <property type="entry name" value="Ppm1/Ppm2/Tcmp"/>
</dbReference>
<dbReference type="RefSeq" id="XP_060288941.1">
    <property type="nucleotide sequence ID" value="XM_060425387.1"/>
</dbReference>
<evidence type="ECO:0000259" key="18">
    <source>
        <dbReference type="PROSITE" id="PS51184"/>
    </source>
</evidence>
<evidence type="ECO:0000256" key="17">
    <source>
        <dbReference type="SAM" id="Phobius"/>
    </source>
</evidence>
<feature type="transmembrane region" description="Helical" evidence="17">
    <location>
        <begin position="205"/>
        <end position="223"/>
    </location>
</feature>
<dbReference type="GO" id="GO:0031591">
    <property type="term" value="P:wybutosine biosynthetic process"/>
    <property type="evidence" value="ECO:0007669"/>
    <property type="project" value="TreeGrafter"/>
</dbReference>
<dbReference type="InterPro" id="IPR011043">
    <property type="entry name" value="Gal_Oxase/kelch_b-propeller"/>
</dbReference>
<feature type="transmembrane region" description="Helical" evidence="17">
    <location>
        <begin position="171"/>
        <end position="193"/>
    </location>
</feature>
<feature type="transmembrane region" description="Helical" evidence="17">
    <location>
        <begin position="511"/>
        <end position="532"/>
    </location>
</feature>
<dbReference type="Gene3D" id="1.20.1250.20">
    <property type="entry name" value="MFS general substrate transporter like domains"/>
    <property type="match status" value="1"/>
</dbReference>
<keyword evidence="9" id="KW-0949">S-adenosyl-L-methionine</keyword>
<feature type="transmembrane region" description="Helical" evidence="17">
    <location>
        <begin position="243"/>
        <end position="265"/>
    </location>
</feature>
<dbReference type="GO" id="GO:0008175">
    <property type="term" value="F:tRNA methyltransferase activity"/>
    <property type="evidence" value="ECO:0007669"/>
    <property type="project" value="TreeGrafter"/>
</dbReference>
<feature type="domain" description="JmjC" evidence="18">
    <location>
        <begin position="1459"/>
        <end position="1613"/>
    </location>
</feature>
<evidence type="ECO:0000256" key="15">
    <source>
        <dbReference type="ARBA" id="ARBA00049250"/>
    </source>
</evidence>
<dbReference type="InterPro" id="IPR029063">
    <property type="entry name" value="SAM-dependent_MTases_sf"/>
</dbReference>
<evidence type="ECO:0000256" key="8">
    <source>
        <dbReference type="ARBA" id="ARBA00022679"/>
    </source>
</evidence>
<evidence type="ECO:0000256" key="10">
    <source>
        <dbReference type="ARBA" id="ARBA00022694"/>
    </source>
</evidence>
<comment type="catalytic activity">
    <reaction evidence="1">
        <text>7-[(3S)-3-amino-3-carboxypropyl]wyosine(37) in tRNA(Phe) + S-adenosyl-L-methionine = 7-[(3S)-(3-amino-3-methoxycarbonyl)propyl]wyosine(37) in tRNA(Phe) + S-adenosyl-L-homocysteine</text>
        <dbReference type="Rhea" id="RHEA:36903"/>
        <dbReference type="Rhea" id="RHEA-COMP:10379"/>
        <dbReference type="Rhea" id="RHEA-COMP:11844"/>
        <dbReference type="ChEBI" id="CHEBI:57856"/>
        <dbReference type="ChEBI" id="CHEBI:59789"/>
        <dbReference type="ChEBI" id="CHEBI:73543"/>
        <dbReference type="ChEBI" id="CHEBI:74275"/>
        <dbReference type="EC" id="2.1.1.290"/>
    </reaction>
</comment>
<dbReference type="EC" id="2.3.1.231" evidence="4"/>
<accession>A0AAJ0CC26</accession>
<feature type="transmembrane region" description="Helical" evidence="17">
    <location>
        <begin position="131"/>
        <end position="151"/>
    </location>
</feature>
<dbReference type="CDD" id="cd17354">
    <property type="entry name" value="MFS_Mch1p_like"/>
    <property type="match status" value="1"/>
</dbReference>
<feature type="transmembrane region" description="Helical" evidence="17">
    <location>
        <begin position="562"/>
        <end position="582"/>
    </location>
</feature>
<dbReference type="Pfam" id="PF04072">
    <property type="entry name" value="LCM"/>
    <property type="match status" value="1"/>
</dbReference>
<dbReference type="InterPro" id="IPR003347">
    <property type="entry name" value="JmjC_dom"/>
</dbReference>
<feature type="transmembrane region" description="Helical" evidence="17">
    <location>
        <begin position="447"/>
        <end position="470"/>
    </location>
</feature>
<dbReference type="InterPro" id="IPR014710">
    <property type="entry name" value="RmlC-like_jellyroll"/>
</dbReference>
<dbReference type="Gene3D" id="2.60.120.10">
    <property type="entry name" value="Jelly Rolls"/>
    <property type="match status" value="1"/>
</dbReference>
<dbReference type="EC" id="2.1.1.290" evidence="5"/>
<gene>
    <name evidence="19" type="ORF">QBC33DRAFT_483961</name>
</gene>
<protein>
    <recommendedName>
        <fullName evidence="6">tRNA wybutosine-synthesizing protein 4</fullName>
        <ecNumber evidence="5">2.1.1.290</ecNumber>
        <ecNumber evidence="4">2.3.1.231</ecNumber>
    </recommendedName>
    <alternativeName>
        <fullName evidence="13">Leucine carboxyl methyltransferase 2</fullName>
    </alternativeName>
    <alternativeName>
        <fullName evidence="14">tRNA(Phe) (7-(3-amino-3-(methoxycarbonyl)propyl)wyosine(37)-N)-methoxycarbonyltransferase</fullName>
    </alternativeName>
    <alternativeName>
        <fullName evidence="12">tRNA(Phe) (7-(3-amino-3-carboxypropyl)wyosine(37)-O)-methyltransferase</fullName>
    </alternativeName>
</protein>
<dbReference type="EMBL" id="MU838997">
    <property type="protein sequence ID" value="KAK1772728.1"/>
    <property type="molecule type" value="Genomic_DNA"/>
</dbReference>
<dbReference type="Pfam" id="PF13621">
    <property type="entry name" value="Cupin_8"/>
    <property type="match status" value="1"/>
</dbReference>
<evidence type="ECO:0000256" key="14">
    <source>
        <dbReference type="ARBA" id="ARBA00030847"/>
    </source>
</evidence>